<proteinExistence type="predicted"/>
<dbReference type="EMBL" id="SOZJ01000006">
    <property type="protein sequence ID" value="TGJ65109.1"/>
    <property type="molecule type" value="Genomic_DNA"/>
</dbReference>
<accession>A0A7C8K322</accession>
<feature type="domain" description="MIT" evidence="2">
    <location>
        <begin position="8"/>
        <end position="62"/>
    </location>
</feature>
<evidence type="ECO:0000256" key="1">
    <source>
        <dbReference type="SAM" id="MobiDB-lite"/>
    </source>
</evidence>
<dbReference type="AlphaFoldDB" id="A0A7C8K322"/>
<feature type="compositionally biased region" description="Low complexity" evidence="1">
    <location>
        <begin position="331"/>
        <end position="343"/>
    </location>
</feature>
<dbReference type="Proteomes" id="UP000297595">
    <property type="component" value="Unassembled WGS sequence"/>
</dbReference>
<dbReference type="OrthoDB" id="5393886at2759"/>
<feature type="compositionally biased region" description="Polar residues" evidence="1">
    <location>
        <begin position="274"/>
        <end position="297"/>
    </location>
</feature>
<dbReference type="InterPro" id="IPR036181">
    <property type="entry name" value="MIT_dom_sf"/>
</dbReference>
<dbReference type="Gene3D" id="1.20.58.80">
    <property type="entry name" value="Phosphotransferase system, lactose/cellobiose-type IIA subunit"/>
    <property type="match status" value="1"/>
</dbReference>
<dbReference type="InterPro" id="IPR007330">
    <property type="entry name" value="MIT_dom"/>
</dbReference>
<feature type="compositionally biased region" description="Low complexity" evidence="1">
    <location>
        <begin position="122"/>
        <end position="137"/>
    </location>
</feature>
<evidence type="ECO:0000313" key="4">
    <source>
        <dbReference type="Proteomes" id="UP000297595"/>
    </source>
</evidence>
<reference evidence="3 4" key="1">
    <citation type="submission" date="2019-03" db="EMBL/GenBank/DDBJ databases">
        <title>Nematode-trapping fungi genome.</title>
        <authorList>
            <person name="Vidal-Diez De Ulzurrun G."/>
        </authorList>
    </citation>
    <scope>NUCLEOTIDE SEQUENCE [LARGE SCALE GENOMIC DNA]</scope>
    <source>
        <strain evidence="3 4">TWF154</strain>
    </source>
</reference>
<gene>
    <name evidence="3" type="ORF">EYR41_009107</name>
</gene>
<feature type="compositionally biased region" description="Low complexity" evidence="1">
    <location>
        <begin position="184"/>
        <end position="222"/>
    </location>
</feature>
<dbReference type="SUPFAM" id="SSF116846">
    <property type="entry name" value="MIT domain"/>
    <property type="match status" value="1"/>
</dbReference>
<protein>
    <recommendedName>
        <fullName evidence="2">MIT domain-containing protein</fullName>
    </recommendedName>
</protein>
<evidence type="ECO:0000259" key="2">
    <source>
        <dbReference type="Pfam" id="PF04212"/>
    </source>
</evidence>
<organism evidence="3 4">
    <name type="scientific">Orbilia oligospora</name>
    <name type="common">Nematode-trapping fungus</name>
    <name type="synonym">Arthrobotrys oligospora</name>
    <dbReference type="NCBI Taxonomy" id="2813651"/>
    <lineage>
        <taxon>Eukaryota</taxon>
        <taxon>Fungi</taxon>
        <taxon>Dikarya</taxon>
        <taxon>Ascomycota</taxon>
        <taxon>Pezizomycotina</taxon>
        <taxon>Orbiliomycetes</taxon>
        <taxon>Orbiliales</taxon>
        <taxon>Orbiliaceae</taxon>
        <taxon>Orbilia</taxon>
    </lineage>
</organism>
<evidence type="ECO:0000313" key="3">
    <source>
        <dbReference type="EMBL" id="TGJ65109.1"/>
    </source>
</evidence>
<dbReference type="Pfam" id="PF04212">
    <property type="entry name" value="MIT"/>
    <property type="match status" value="1"/>
</dbReference>
<comment type="caution">
    <text evidence="3">The sequence shown here is derived from an EMBL/GenBank/DDBJ whole genome shotgun (WGS) entry which is preliminary data.</text>
</comment>
<feature type="compositionally biased region" description="Polar residues" evidence="1">
    <location>
        <begin position="249"/>
        <end position="260"/>
    </location>
</feature>
<name>A0A7C8K322_ORBOL</name>
<feature type="region of interest" description="Disordered" evidence="1">
    <location>
        <begin position="118"/>
        <end position="343"/>
    </location>
</feature>
<sequence length="569" mass="62906">MEDPVAEGSRLGKMAIQSDAAGDYKQAYYLYQECLKQYVEALKAESQEDRIEWTHEQVLIRFERLAELNAWYKRKNQLESGWLELDDLRDRLETVAPKISTKLRKFSYVSVQSVPDTAQGNSAAVSSPSQAQSQLASGGAGGAGGVYHSPPASETPSQVSAGGYGSPQATSPYSQQPVPPPQQPAQQPLQQQFQPPVQQQQQQQQQQPPVQPQIQQQQQPPVTSYPPTAGGIPPNPAQYNGEHVRRESIASSGGHQSQPPQHLGYNHQGANGVASPQQYQSGIPPNPATQYGAQSPSPYGGAYQSPQTGSSPPTYPPQQDPNQLTRVGTFPAGVPQQQQPVIQTPDPRTYLLTPFLRLSLPVKMYHCYGAAQRYRGGAEGWNIEIKDGSKNPIYYLYGLKQANATLVEMSLHREDGKKTRCMDIYTPAREGRQVFNIGDMTYKHYLPTPVDIYSQGETIPNGPRKRIFTFSGRRFMWRPDAQSNSNLVNESLYEIDDGPQGFRPTQAGGLLGDGKPLETKLAWYEHTMARKKLGRINVVAGLELSIEEIFLGTMLGHLCTMWEATRKGI</sequence>